<reference evidence="3 4" key="1">
    <citation type="journal article" date="2017" name="Curr. Biol.">
        <title>The Evolution of Venom by Co-option of Single-Copy Genes.</title>
        <authorList>
            <person name="Martinson E.O."/>
            <person name="Mrinalini"/>
            <person name="Kelkar Y.D."/>
            <person name="Chang C.H."/>
            <person name="Werren J.H."/>
        </authorList>
    </citation>
    <scope>NUCLEOTIDE SEQUENCE [LARGE SCALE GENOMIC DNA]</scope>
    <source>
        <strain evidence="3 4">Alberta</strain>
        <tissue evidence="3">Whole body</tissue>
    </source>
</reference>
<proteinExistence type="predicted"/>
<name>A0A232ESS2_9HYME</name>
<protein>
    <recommendedName>
        <fullName evidence="2">Retropepsins domain-containing protein</fullName>
    </recommendedName>
</protein>
<organism evidence="3 4">
    <name type="scientific">Trichomalopsis sarcophagae</name>
    <dbReference type="NCBI Taxonomy" id="543379"/>
    <lineage>
        <taxon>Eukaryota</taxon>
        <taxon>Metazoa</taxon>
        <taxon>Ecdysozoa</taxon>
        <taxon>Arthropoda</taxon>
        <taxon>Hexapoda</taxon>
        <taxon>Insecta</taxon>
        <taxon>Pterygota</taxon>
        <taxon>Neoptera</taxon>
        <taxon>Endopterygota</taxon>
        <taxon>Hymenoptera</taxon>
        <taxon>Apocrita</taxon>
        <taxon>Proctotrupomorpha</taxon>
        <taxon>Chalcidoidea</taxon>
        <taxon>Pteromalidae</taxon>
        <taxon>Pteromalinae</taxon>
        <taxon>Trichomalopsis</taxon>
    </lineage>
</organism>
<comment type="caution">
    <text evidence="3">The sequence shown here is derived from an EMBL/GenBank/DDBJ whole genome shotgun (WGS) entry which is preliminary data.</text>
</comment>
<dbReference type="AlphaFoldDB" id="A0A232ESS2"/>
<dbReference type="GO" id="GO:0016787">
    <property type="term" value="F:hydrolase activity"/>
    <property type="evidence" value="ECO:0007669"/>
    <property type="project" value="UniProtKB-KW"/>
</dbReference>
<evidence type="ECO:0000313" key="4">
    <source>
        <dbReference type="Proteomes" id="UP000215335"/>
    </source>
</evidence>
<dbReference type="SUPFAM" id="SSF50630">
    <property type="entry name" value="Acid proteases"/>
    <property type="match status" value="1"/>
</dbReference>
<evidence type="ECO:0000256" key="1">
    <source>
        <dbReference type="ARBA" id="ARBA00022801"/>
    </source>
</evidence>
<evidence type="ECO:0000313" key="3">
    <source>
        <dbReference type="EMBL" id="OXU21392.1"/>
    </source>
</evidence>
<dbReference type="Gene3D" id="2.40.70.10">
    <property type="entry name" value="Acid Proteases"/>
    <property type="match status" value="1"/>
</dbReference>
<evidence type="ECO:0000259" key="2">
    <source>
        <dbReference type="Pfam" id="PF00077"/>
    </source>
</evidence>
<dbReference type="Proteomes" id="UP000215335">
    <property type="component" value="Unassembled WGS sequence"/>
</dbReference>
<dbReference type="STRING" id="543379.A0A232ESS2"/>
<dbReference type="CDD" id="cd00303">
    <property type="entry name" value="retropepsin_like"/>
    <property type="match status" value="1"/>
</dbReference>
<accession>A0A232ESS2</accession>
<dbReference type="EMBL" id="NNAY01002385">
    <property type="protein sequence ID" value="OXU21392.1"/>
    <property type="molecule type" value="Genomic_DNA"/>
</dbReference>
<dbReference type="Pfam" id="PF00077">
    <property type="entry name" value="RVP"/>
    <property type="match status" value="1"/>
</dbReference>
<dbReference type="InterPro" id="IPR021109">
    <property type="entry name" value="Peptidase_aspartic_dom_sf"/>
</dbReference>
<feature type="domain" description="Retropepsins" evidence="2">
    <location>
        <begin position="87"/>
        <end position="189"/>
    </location>
</feature>
<dbReference type="InterPro" id="IPR018061">
    <property type="entry name" value="Retropepsins"/>
</dbReference>
<keyword evidence="4" id="KW-1185">Reference proteome</keyword>
<sequence>MIKLIDLKTKSLGSGSGDRGVSHVKIDLPTYSGAPFEQPIRFLNNFFNYIEAIGTTEHAAKYLIEQALRGTASDCTPYKKPESPLCPEIQIKIGSVPTTALLDTGSKLTCVSSEFYERYIHEFKDYPTFPLTGIKAIGFIGEKSISLKKQFRARVELQSLSIDFNFIVIPKLISPYILGIDFQDHLGAVIDLRNNSAFFVHPESSTTVECDFLLRDFRVTDRNEVNALLAVSHHDLDHDHSNVPSLNVYPVEESDTLTDAEINEKLKTIAGHSEAELLSLGGINHLFRVGRTP</sequence>
<keyword evidence="1" id="KW-0378">Hydrolase</keyword>
<gene>
    <name evidence="3" type="ORF">TSAR_014800</name>
</gene>